<keyword evidence="4" id="KW-1185">Reference proteome</keyword>
<reference evidence="3 4" key="1">
    <citation type="submission" date="2019-08" db="EMBL/GenBank/DDBJ databases">
        <title>Agrococcus lahaulensis sp. nov., isolated from a cold desert of the Indian Himalayas.</title>
        <authorList>
            <person name="Qu J.H."/>
        </authorList>
    </citation>
    <scope>NUCLEOTIDE SEQUENCE [LARGE SCALE GENOMIC DNA]</scope>
    <source>
        <strain evidence="3 4">NS18</strain>
    </source>
</reference>
<dbReference type="OrthoDB" id="9934191at2"/>
<evidence type="ECO:0000256" key="2">
    <source>
        <dbReference type="SAM" id="SignalP"/>
    </source>
</evidence>
<dbReference type="RefSeq" id="WP_146357056.1">
    <property type="nucleotide sequence ID" value="NZ_VOIR01000015.1"/>
</dbReference>
<comment type="caution">
    <text evidence="3">The sequence shown here is derived from an EMBL/GenBank/DDBJ whole genome shotgun (WGS) entry which is preliminary data.</text>
</comment>
<evidence type="ECO:0000313" key="4">
    <source>
        <dbReference type="Proteomes" id="UP000323221"/>
    </source>
</evidence>
<protein>
    <recommendedName>
        <fullName evidence="5">Lipoprotein</fullName>
    </recommendedName>
</protein>
<feature type="chain" id="PRO_5038421565" description="Lipoprotein" evidence="2">
    <location>
        <begin position="26"/>
        <end position="220"/>
    </location>
</feature>
<sequence length="220" mass="23280">MAVVGRSRAPALRFLVAAAALVALSGCVPTGGGPDRTDPGATASPAEPIGRMLGPSARCHDDVFWGGPEDKVDEVPADAQYRGGFDLPGALDRFDVLCASSWTMLTNDCRMRFARAYLDGGDDGARLDEIDQALVAWATERGMEQTRISMSDNTRSYGISVHPDGALTTLLQWDAVSRHEGADGVQMHADMAGIPLDGGDVVVSWQVCPALQGWETPPAP</sequence>
<evidence type="ECO:0008006" key="5">
    <source>
        <dbReference type="Google" id="ProtNLM"/>
    </source>
</evidence>
<feature type="signal peptide" evidence="2">
    <location>
        <begin position="1"/>
        <end position="25"/>
    </location>
</feature>
<dbReference type="EMBL" id="VOIR01000015">
    <property type="protein sequence ID" value="KAA6431999.1"/>
    <property type="molecule type" value="Genomic_DNA"/>
</dbReference>
<feature type="region of interest" description="Disordered" evidence="1">
    <location>
        <begin position="31"/>
        <end position="52"/>
    </location>
</feature>
<organism evidence="3 4">
    <name type="scientific">Agrococcus sediminis</name>
    <dbReference type="NCBI Taxonomy" id="2599924"/>
    <lineage>
        <taxon>Bacteria</taxon>
        <taxon>Bacillati</taxon>
        <taxon>Actinomycetota</taxon>
        <taxon>Actinomycetes</taxon>
        <taxon>Micrococcales</taxon>
        <taxon>Microbacteriaceae</taxon>
        <taxon>Agrococcus</taxon>
    </lineage>
</organism>
<evidence type="ECO:0000313" key="3">
    <source>
        <dbReference type="EMBL" id="KAA6431999.1"/>
    </source>
</evidence>
<dbReference type="AlphaFoldDB" id="A0A5M8Q834"/>
<keyword evidence="2" id="KW-0732">Signal</keyword>
<name>A0A5M8Q834_9MICO</name>
<evidence type="ECO:0000256" key="1">
    <source>
        <dbReference type="SAM" id="MobiDB-lite"/>
    </source>
</evidence>
<dbReference type="PROSITE" id="PS51257">
    <property type="entry name" value="PROKAR_LIPOPROTEIN"/>
    <property type="match status" value="1"/>
</dbReference>
<gene>
    <name evidence="3" type="ORF">FQ330_09425</name>
</gene>
<dbReference type="Proteomes" id="UP000323221">
    <property type="component" value="Unassembled WGS sequence"/>
</dbReference>
<accession>A0A5M8Q834</accession>
<proteinExistence type="predicted"/>